<sequence length="67" mass="7749">MAPNTRVTRKWELFAGRNKFYCDGLLMSAPHTSVFYLTCILITGTSALFFAFESHQRFWVQTKFPAP</sequence>
<reference evidence="3" key="1">
    <citation type="submission" date="2015-01" db="EMBL/GenBank/DDBJ databases">
        <authorList>
            <person name="Aksoy S."/>
            <person name="Warren W."/>
            <person name="Wilson R.K."/>
        </authorList>
    </citation>
    <scope>NUCLEOTIDE SEQUENCE [LARGE SCALE GENOMIC DNA]</scope>
    <source>
        <strain evidence="3">IAEA</strain>
    </source>
</reference>
<name>A0A1B0AR29_9MUSC</name>
<protein>
    <recommendedName>
        <fullName evidence="4">Palmitoyltransferase</fullName>
    </recommendedName>
</protein>
<accession>A0A1B0AR29</accession>
<dbReference type="STRING" id="67801.A0A1B0AR29"/>
<keyword evidence="1" id="KW-0812">Transmembrane</keyword>
<dbReference type="EMBL" id="JXJN01002217">
    <property type="status" value="NOT_ANNOTATED_CDS"/>
    <property type="molecule type" value="Genomic_DNA"/>
</dbReference>
<evidence type="ECO:0000313" key="3">
    <source>
        <dbReference type="Proteomes" id="UP000092460"/>
    </source>
</evidence>
<evidence type="ECO:0000313" key="2">
    <source>
        <dbReference type="EnsemblMetazoa" id="GPPI005456-PA"/>
    </source>
</evidence>
<dbReference type="EMBL" id="JXJN01002218">
    <property type="status" value="NOT_ANNOTATED_CDS"/>
    <property type="molecule type" value="Genomic_DNA"/>
</dbReference>
<evidence type="ECO:0008006" key="4">
    <source>
        <dbReference type="Google" id="ProtNLM"/>
    </source>
</evidence>
<keyword evidence="1" id="KW-0472">Membrane</keyword>
<proteinExistence type="predicted"/>
<evidence type="ECO:0000256" key="1">
    <source>
        <dbReference type="SAM" id="Phobius"/>
    </source>
</evidence>
<dbReference type="VEuPathDB" id="VectorBase:GPPI005456"/>
<feature type="transmembrane region" description="Helical" evidence="1">
    <location>
        <begin position="34"/>
        <end position="52"/>
    </location>
</feature>
<keyword evidence="1" id="KW-1133">Transmembrane helix</keyword>
<dbReference type="Proteomes" id="UP000092460">
    <property type="component" value="Unassembled WGS sequence"/>
</dbReference>
<reference evidence="2" key="2">
    <citation type="submission" date="2020-05" db="UniProtKB">
        <authorList>
            <consortium name="EnsemblMetazoa"/>
        </authorList>
    </citation>
    <scope>IDENTIFICATION</scope>
    <source>
        <strain evidence="2">IAEA</strain>
    </source>
</reference>
<keyword evidence="3" id="KW-1185">Reference proteome</keyword>
<dbReference type="EnsemblMetazoa" id="GPPI005456-RA">
    <property type="protein sequence ID" value="GPPI005456-PA"/>
    <property type="gene ID" value="GPPI005456"/>
</dbReference>
<organism evidence="2 3">
    <name type="scientific">Glossina palpalis gambiensis</name>
    <dbReference type="NCBI Taxonomy" id="67801"/>
    <lineage>
        <taxon>Eukaryota</taxon>
        <taxon>Metazoa</taxon>
        <taxon>Ecdysozoa</taxon>
        <taxon>Arthropoda</taxon>
        <taxon>Hexapoda</taxon>
        <taxon>Insecta</taxon>
        <taxon>Pterygota</taxon>
        <taxon>Neoptera</taxon>
        <taxon>Endopterygota</taxon>
        <taxon>Diptera</taxon>
        <taxon>Brachycera</taxon>
        <taxon>Muscomorpha</taxon>
        <taxon>Hippoboscoidea</taxon>
        <taxon>Glossinidae</taxon>
        <taxon>Glossina</taxon>
    </lineage>
</organism>
<dbReference type="AlphaFoldDB" id="A0A1B0AR29"/>